<dbReference type="AlphaFoldDB" id="A0A5B7FMS6"/>
<evidence type="ECO:0000313" key="2">
    <source>
        <dbReference type="Proteomes" id="UP000324222"/>
    </source>
</evidence>
<organism evidence="1 2">
    <name type="scientific">Portunus trituberculatus</name>
    <name type="common">Swimming crab</name>
    <name type="synonym">Neptunus trituberculatus</name>
    <dbReference type="NCBI Taxonomy" id="210409"/>
    <lineage>
        <taxon>Eukaryota</taxon>
        <taxon>Metazoa</taxon>
        <taxon>Ecdysozoa</taxon>
        <taxon>Arthropoda</taxon>
        <taxon>Crustacea</taxon>
        <taxon>Multicrustacea</taxon>
        <taxon>Malacostraca</taxon>
        <taxon>Eumalacostraca</taxon>
        <taxon>Eucarida</taxon>
        <taxon>Decapoda</taxon>
        <taxon>Pleocyemata</taxon>
        <taxon>Brachyura</taxon>
        <taxon>Eubrachyura</taxon>
        <taxon>Portunoidea</taxon>
        <taxon>Portunidae</taxon>
        <taxon>Portuninae</taxon>
        <taxon>Portunus</taxon>
    </lineage>
</organism>
<sequence length="102" mass="11444">MKVSEVEAEFHRRISEVRVEFRGRISDLQAEFCRVNSATEGVAVLEVSLDTLYARDGVHLSRQGVRVWLEHLKAAVIQWNRFGVRGVSKRTGSNSVHGPIVG</sequence>
<dbReference type="Proteomes" id="UP000324222">
    <property type="component" value="Unassembled WGS sequence"/>
</dbReference>
<evidence type="ECO:0000313" key="1">
    <source>
        <dbReference type="EMBL" id="MPC49030.1"/>
    </source>
</evidence>
<gene>
    <name evidence="1" type="ORF">E2C01_042818</name>
</gene>
<accession>A0A5B7FMS6</accession>
<proteinExistence type="predicted"/>
<keyword evidence="2" id="KW-1185">Reference proteome</keyword>
<dbReference type="SUPFAM" id="SSF52266">
    <property type="entry name" value="SGNH hydrolase"/>
    <property type="match status" value="1"/>
</dbReference>
<comment type="caution">
    <text evidence="1">The sequence shown here is derived from an EMBL/GenBank/DDBJ whole genome shotgun (WGS) entry which is preliminary data.</text>
</comment>
<dbReference type="EMBL" id="VSRR010008623">
    <property type="protein sequence ID" value="MPC49030.1"/>
    <property type="molecule type" value="Genomic_DNA"/>
</dbReference>
<reference evidence="1 2" key="1">
    <citation type="submission" date="2019-05" db="EMBL/GenBank/DDBJ databases">
        <title>Another draft genome of Portunus trituberculatus and its Hox gene families provides insights of decapod evolution.</title>
        <authorList>
            <person name="Jeong J.-H."/>
            <person name="Song I."/>
            <person name="Kim S."/>
            <person name="Choi T."/>
            <person name="Kim D."/>
            <person name="Ryu S."/>
            <person name="Kim W."/>
        </authorList>
    </citation>
    <scope>NUCLEOTIDE SEQUENCE [LARGE SCALE GENOMIC DNA]</scope>
    <source>
        <tissue evidence="1">Muscle</tissue>
    </source>
</reference>
<protein>
    <submittedName>
        <fullName evidence="1">Uncharacterized protein</fullName>
    </submittedName>
</protein>
<name>A0A5B7FMS6_PORTR</name>